<gene>
    <name evidence="2" type="ORF">VTK73DRAFT_4841</name>
</gene>
<feature type="region of interest" description="Disordered" evidence="1">
    <location>
        <begin position="110"/>
        <end position="139"/>
    </location>
</feature>
<organism evidence="2 3">
    <name type="scientific">Phialemonium thermophilum</name>
    <dbReference type="NCBI Taxonomy" id="223376"/>
    <lineage>
        <taxon>Eukaryota</taxon>
        <taxon>Fungi</taxon>
        <taxon>Dikarya</taxon>
        <taxon>Ascomycota</taxon>
        <taxon>Pezizomycotina</taxon>
        <taxon>Sordariomycetes</taxon>
        <taxon>Sordariomycetidae</taxon>
        <taxon>Cephalothecales</taxon>
        <taxon>Cephalothecaceae</taxon>
        <taxon>Phialemonium</taxon>
    </lineage>
</organism>
<dbReference type="Proteomes" id="UP001586593">
    <property type="component" value="Unassembled WGS sequence"/>
</dbReference>
<evidence type="ECO:0000313" key="3">
    <source>
        <dbReference type="Proteomes" id="UP001586593"/>
    </source>
</evidence>
<name>A0ABR3V5J4_9PEZI</name>
<sequence>MLISDFQTSYDTFRYVLNMTDMDASYDDPRGASGGPMHPPPPSPLSATSQATVRRLRRTRQRLGSYRHDLVVAMRVVNGVERELVQAEWENFLADENVRCERVREVLARQAGEPQKQEGGRRAGTQRAPAGEAEAGTDGLRREDLWEWHQQYCGSCAADQRALLAQRGQSLV</sequence>
<evidence type="ECO:0000313" key="2">
    <source>
        <dbReference type="EMBL" id="KAL1837037.1"/>
    </source>
</evidence>
<proteinExistence type="predicted"/>
<accession>A0ABR3V5J4</accession>
<protein>
    <submittedName>
        <fullName evidence="2">Uncharacterized protein</fullName>
    </submittedName>
</protein>
<reference evidence="2 3" key="1">
    <citation type="journal article" date="2024" name="Commun. Biol.">
        <title>Comparative genomic analysis of thermophilic fungi reveals convergent evolutionary adaptations and gene losses.</title>
        <authorList>
            <person name="Steindorff A.S."/>
            <person name="Aguilar-Pontes M.V."/>
            <person name="Robinson A.J."/>
            <person name="Andreopoulos B."/>
            <person name="LaButti K."/>
            <person name="Kuo A."/>
            <person name="Mondo S."/>
            <person name="Riley R."/>
            <person name="Otillar R."/>
            <person name="Haridas S."/>
            <person name="Lipzen A."/>
            <person name="Grimwood J."/>
            <person name="Schmutz J."/>
            <person name="Clum A."/>
            <person name="Reid I.D."/>
            <person name="Moisan M.C."/>
            <person name="Butler G."/>
            <person name="Nguyen T.T.M."/>
            <person name="Dewar K."/>
            <person name="Conant G."/>
            <person name="Drula E."/>
            <person name="Henrissat B."/>
            <person name="Hansel C."/>
            <person name="Singer S."/>
            <person name="Hutchinson M.I."/>
            <person name="de Vries R.P."/>
            <person name="Natvig D.O."/>
            <person name="Powell A.J."/>
            <person name="Tsang A."/>
            <person name="Grigoriev I.V."/>
        </authorList>
    </citation>
    <scope>NUCLEOTIDE SEQUENCE [LARGE SCALE GENOMIC DNA]</scope>
    <source>
        <strain evidence="2 3">ATCC 24622</strain>
    </source>
</reference>
<keyword evidence="3" id="KW-1185">Reference proteome</keyword>
<dbReference type="EMBL" id="JAZHXJ010002719">
    <property type="protein sequence ID" value="KAL1837037.1"/>
    <property type="molecule type" value="Genomic_DNA"/>
</dbReference>
<comment type="caution">
    <text evidence="2">The sequence shown here is derived from an EMBL/GenBank/DDBJ whole genome shotgun (WGS) entry which is preliminary data.</text>
</comment>
<feature type="region of interest" description="Disordered" evidence="1">
    <location>
        <begin position="26"/>
        <end position="50"/>
    </location>
</feature>
<evidence type="ECO:0000256" key="1">
    <source>
        <dbReference type="SAM" id="MobiDB-lite"/>
    </source>
</evidence>